<keyword evidence="9" id="KW-1185">Reference proteome</keyword>
<reference evidence="8 9" key="1">
    <citation type="submission" date="2024-06" db="EMBL/GenBank/DDBJ databases">
        <title>Complete genome of Phlyctema vagabunda strain 19-DSS-EL-015.</title>
        <authorList>
            <person name="Fiorenzani C."/>
        </authorList>
    </citation>
    <scope>NUCLEOTIDE SEQUENCE [LARGE SCALE GENOMIC DNA]</scope>
    <source>
        <strain evidence="8 9">19-DSS-EL-015</strain>
    </source>
</reference>
<feature type="transmembrane region" description="Helical" evidence="7">
    <location>
        <begin position="486"/>
        <end position="507"/>
    </location>
</feature>
<dbReference type="Proteomes" id="UP001629113">
    <property type="component" value="Unassembled WGS sequence"/>
</dbReference>
<dbReference type="InterPro" id="IPR004813">
    <property type="entry name" value="OPT"/>
</dbReference>
<dbReference type="EMBL" id="JBFCZG010000009">
    <property type="protein sequence ID" value="KAL3418201.1"/>
    <property type="molecule type" value="Genomic_DNA"/>
</dbReference>
<evidence type="ECO:0000256" key="3">
    <source>
        <dbReference type="ARBA" id="ARBA00022448"/>
    </source>
</evidence>
<evidence type="ECO:0000256" key="2">
    <source>
        <dbReference type="ARBA" id="ARBA00008807"/>
    </source>
</evidence>
<feature type="transmembrane region" description="Helical" evidence="7">
    <location>
        <begin position="187"/>
        <end position="208"/>
    </location>
</feature>
<dbReference type="NCBIfam" id="TIGR00728">
    <property type="entry name" value="OPT_sfam"/>
    <property type="match status" value="1"/>
</dbReference>
<feature type="transmembrane region" description="Helical" evidence="7">
    <location>
        <begin position="684"/>
        <end position="707"/>
    </location>
</feature>
<accession>A0ABR4P4G3</accession>
<keyword evidence="4 7" id="KW-0812">Transmembrane</keyword>
<feature type="transmembrane region" description="Helical" evidence="7">
    <location>
        <begin position="379"/>
        <end position="399"/>
    </location>
</feature>
<feature type="transmembrane region" description="Helical" evidence="7">
    <location>
        <begin position="308"/>
        <end position="333"/>
    </location>
</feature>
<feature type="transmembrane region" description="Helical" evidence="7">
    <location>
        <begin position="578"/>
        <end position="599"/>
    </location>
</feature>
<sequence>MADNEKMASTTAAATMNEKTFSVVDHQPYDTVSHNIQIGEFAAPPLPQADPGDHNSFKEDLHDIDVDLYKPFPIDPAIPHESHILTFRAVVVGMVLGALVNASNLYLGLKTGFTFSSSLFGSIFGFGIVKALSKTNIPLLRGSFGPQENSIIQASAIGAGGIAGLFVAGIPAMYQLNLLSDDPKKDIGRIFTITIVCSYFGLFFVTPLRKFFVIQVARELKLLFPTPTATAVTIRSMHAVGSGGRDAMTKLKALSIAFTAAIVQRVSSYYAIGILYDWHVFTWIYIWGNKHNWALNIENWGWFMEWTPAFIGSGMLIGLNSALSMFAGSFLAWGVIGPTLVHYGECIGKQTHPDDPDWSGLVSFASLSNLGKGTPSPRYWLLWPGVMIMVCCSLAELFIQYKVIGFAFKTVFNEGCRGINQRLLKRGKSVKFFEKHGQEIRKNADIVEDPARPEDQVKNWVWMTGLVVTVVIAMIICHFQWQMHPGLTVLACVLGFLFAFLCIQIGAVTDQTPLTAASKASQLVFGAATSNHGYSIQHAQKLNLIAGSIASGSADVATNLTGDFRTGFLLRTPPNKQFYAQALGSFVSIWLAPGLFVLFTSAYPCILRPDDFETCPFAAPSVSAWKAVTQAVTDPNVSIPKTSGIFSIVMGVFSILQVVFRHYYLVGSREKYRAYLPNWGAIALSFVIPSPVFTNAALLGAIIAAIWKKFRPQSFEMLGYAVAAGMIAGEGLGGVVGACLQLGGVIDGYGTMAGCPANEC</sequence>
<dbReference type="Pfam" id="PF03169">
    <property type="entry name" value="OPT"/>
    <property type="match status" value="1"/>
</dbReference>
<evidence type="ECO:0000256" key="5">
    <source>
        <dbReference type="ARBA" id="ARBA00022989"/>
    </source>
</evidence>
<evidence type="ECO:0000256" key="1">
    <source>
        <dbReference type="ARBA" id="ARBA00004141"/>
    </source>
</evidence>
<keyword evidence="5 7" id="KW-1133">Transmembrane helix</keyword>
<keyword evidence="3" id="KW-0813">Transport</keyword>
<proteinExistence type="inferred from homology"/>
<feature type="transmembrane region" description="Helical" evidence="7">
    <location>
        <begin position="113"/>
        <end position="133"/>
    </location>
</feature>
<feature type="transmembrane region" description="Helical" evidence="7">
    <location>
        <begin position="269"/>
        <end position="288"/>
    </location>
</feature>
<comment type="caution">
    <text evidence="8">The sequence shown here is derived from an EMBL/GenBank/DDBJ whole genome shotgun (WGS) entry which is preliminary data.</text>
</comment>
<gene>
    <name evidence="8" type="ORF">PVAG01_09916</name>
</gene>
<evidence type="ECO:0000313" key="9">
    <source>
        <dbReference type="Proteomes" id="UP001629113"/>
    </source>
</evidence>
<organism evidence="8 9">
    <name type="scientific">Phlyctema vagabunda</name>
    <dbReference type="NCBI Taxonomy" id="108571"/>
    <lineage>
        <taxon>Eukaryota</taxon>
        <taxon>Fungi</taxon>
        <taxon>Dikarya</taxon>
        <taxon>Ascomycota</taxon>
        <taxon>Pezizomycotina</taxon>
        <taxon>Leotiomycetes</taxon>
        <taxon>Helotiales</taxon>
        <taxon>Dermateaceae</taxon>
        <taxon>Phlyctema</taxon>
    </lineage>
</organism>
<protein>
    <submittedName>
        <fullName evidence="8">Oligopeptide transporter</fullName>
    </submittedName>
</protein>
<dbReference type="PANTHER" id="PTHR31645">
    <property type="entry name" value="OLIGOPEPTIDE TRANSPORTER YGL114W-RELATED"/>
    <property type="match status" value="1"/>
</dbReference>
<comment type="similarity">
    <text evidence="2">Belongs to the oligopeptide OPT transporter family.</text>
</comment>
<evidence type="ECO:0000313" key="8">
    <source>
        <dbReference type="EMBL" id="KAL3418201.1"/>
    </source>
</evidence>
<dbReference type="InterPro" id="IPR045035">
    <property type="entry name" value="YSL-like"/>
</dbReference>
<keyword evidence="6 7" id="KW-0472">Membrane</keyword>
<evidence type="ECO:0000256" key="7">
    <source>
        <dbReference type="SAM" id="Phobius"/>
    </source>
</evidence>
<feature type="transmembrane region" description="Helical" evidence="7">
    <location>
        <begin position="154"/>
        <end position="175"/>
    </location>
</feature>
<comment type="subcellular location">
    <subcellularLocation>
        <location evidence="1">Membrane</location>
        <topology evidence="1">Multi-pass membrane protein</topology>
    </subcellularLocation>
</comment>
<feature type="transmembrane region" description="Helical" evidence="7">
    <location>
        <begin position="645"/>
        <end position="664"/>
    </location>
</feature>
<feature type="transmembrane region" description="Helical" evidence="7">
    <location>
        <begin position="460"/>
        <end position="479"/>
    </location>
</feature>
<feature type="transmembrane region" description="Helical" evidence="7">
    <location>
        <begin position="85"/>
        <end position="107"/>
    </location>
</feature>
<evidence type="ECO:0000256" key="4">
    <source>
        <dbReference type="ARBA" id="ARBA00022692"/>
    </source>
</evidence>
<name>A0ABR4P4G3_9HELO</name>
<evidence type="ECO:0000256" key="6">
    <source>
        <dbReference type="ARBA" id="ARBA00023136"/>
    </source>
</evidence>
<dbReference type="PANTHER" id="PTHR31645:SF3">
    <property type="entry name" value="OLIGOPEPTIDE TRANSPORTER"/>
    <property type="match status" value="1"/>
</dbReference>